<comment type="catalytic activity">
    <reaction evidence="12 13">
        <text>tRNA(Thr) + L-threonine + ATP = L-threonyl-tRNA(Thr) + AMP + diphosphate + H(+)</text>
        <dbReference type="Rhea" id="RHEA:24624"/>
        <dbReference type="Rhea" id="RHEA-COMP:9670"/>
        <dbReference type="Rhea" id="RHEA-COMP:9704"/>
        <dbReference type="ChEBI" id="CHEBI:15378"/>
        <dbReference type="ChEBI" id="CHEBI:30616"/>
        <dbReference type="ChEBI" id="CHEBI:33019"/>
        <dbReference type="ChEBI" id="CHEBI:57926"/>
        <dbReference type="ChEBI" id="CHEBI:78442"/>
        <dbReference type="ChEBI" id="CHEBI:78534"/>
        <dbReference type="ChEBI" id="CHEBI:456215"/>
        <dbReference type="EC" id="6.1.1.3"/>
    </reaction>
</comment>
<keyword evidence="10 13" id="KW-0648">Protein biosynthesis</keyword>
<dbReference type="RefSeq" id="WP_068550076.1">
    <property type="nucleotide sequence ID" value="NZ_AP013035.1"/>
</dbReference>
<comment type="caution">
    <text evidence="13">Lacks conserved residue(s) required for the propagation of feature annotation.</text>
</comment>
<dbReference type="CDD" id="cd00860">
    <property type="entry name" value="ThrRS_anticodon"/>
    <property type="match status" value="1"/>
</dbReference>
<evidence type="ECO:0000313" key="16">
    <source>
        <dbReference type="EMBL" id="BAT72083.1"/>
    </source>
</evidence>
<dbReference type="PRINTS" id="PR01047">
    <property type="entry name" value="TRNASYNTHTHR"/>
</dbReference>
<comment type="cofactor">
    <cofactor evidence="13">
        <name>Zn(2+)</name>
        <dbReference type="ChEBI" id="CHEBI:29105"/>
    </cofactor>
    <text evidence="13">Binds 1 zinc ion per subunit.</text>
</comment>
<keyword evidence="11 13" id="KW-0030">Aminoacyl-tRNA synthetase</keyword>
<keyword evidence="9 13" id="KW-0694">RNA-binding</keyword>
<sequence length="639" mass="73811">MIEVGLSTGEKGSFEKGISVGEVIAKLNAKLKNKVIAAKVNGRPVDLSYKLNESATVEPLTFDDPEGREIFWHSTAHIMAAAVKRLFPQVKVTIGPAIENGFYYDFDFERGFTPEDLEKIEAEMTKIVEENHPFERLEMPKDEAYKLFKEMGEDYKLEILDEIEDEVVSLYKTGEFIDLCRGPHIPSTGYVKAFKLTSVAGAYWRGDERNKMLQRIYGISFPTPKQLREYLRFLEEAKKRDHRKLGKELKLFLIEEEVGPGLVIWLPKGAVVRKIIEDYWKEKHEAVGYQLIYTPHVGKAQLWETSGHLSYYKENMFPEMKIENVSYFVKPMNCPFHIQVYKSELRSYRDLPIRLAELGTVYRYEKSGVLHGLLRVRGFTQDDAHIFCREDQVEDEIKATVQFAINMLNDFGFEDLNIYISTKPEKAIGTEEMWEVATQSLIKAVEDLELKYEIEEGEGAFYGPKIDITINDAIGREWQCSTVQFDFNLPEKFDLTYRDKDGTEKRPYMIHRALLGSLERFFGVLIEHYAGNFPLWLAPVQVRVMSITDDQVEYCLGLVERLKKEGIRAEADVRNEKIGYKIRQAEVEKIPYMLVVGQKEVENNLVSVRRKGKGNLGTLSIEEFIDRLKTEIENKAKEV</sequence>
<dbReference type="InterPro" id="IPR004154">
    <property type="entry name" value="Anticodon-bd"/>
</dbReference>
<evidence type="ECO:0000256" key="13">
    <source>
        <dbReference type="HAMAP-Rule" id="MF_00184"/>
    </source>
</evidence>
<dbReference type="Gene3D" id="3.30.930.10">
    <property type="entry name" value="Bira Bifunctional Protein, Domain 2"/>
    <property type="match status" value="1"/>
</dbReference>
<feature type="binding site" evidence="13">
    <location>
        <position position="385"/>
    </location>
    <ligand>
        <name>Zn(2+)</name>
        <dbReference type="ChEBI" id="CHEBI:29105"/>
        <note>catalytic</note>
    </ligand>
</feature>
<accession>A0A0S3QUU1</accession>
<dbReference type="InterPro" id="IPR012947">
    <property type="entry name" value="tRNA_SAD"/>
</dbReference>
<evidence type="ECO:0000256" key="12">
    <source>
        <dbReference type="ARBA" id="ARBA00049515"/>
    </source>
</evidence>
<dbReference type="Gene3D" id="3.40.50.800">
    <property type="entry name" value="Anticodon-binding domain"/>
    <property type="match status" value="1"/>
</dbReference>
<keyword evidence="5 13" id="KW-0479">Metal-binding</keyword>
<evidence type="ECO:0000256" key="2">
    <source>
        <dbReference type="ARBA" id="ARBA00022490"/>
    </source>
</evidence>
<keyword evidence="8 13" id="KW-0067">ATP-binding</keyword>
<dbReference type="STRING" id="1298851.TST_1296"/>
<gene>
    <name evidence="13 16" type="primary">thrS</name>
    <name evidence="16" type="ORF">TST_1296</name>
</gene>
<evidence type="ECO:0000256" key="5">
    <source>
        <dbReference type="ARBA" id="ARBA00022723"/>
    </source>
</evidence>
<dbReference type="PATRIC" id="fig|1298851.3.peg.1370"/>
<keyword evidence="6 13" id="KW-0547">Nucleotide-binding</keyword>
<dbReference type="Gene3D" id="3.30.980.10">
    <property type="entry name" value="Threonyl-trna Synthetase, Chain A, domain 2"/>
    <property type="match status" value="1"/>
</dbReference>
<dbReference type="InterPro" id="IPR012676">
    <property type="entry name" value="TGS-like"/>
</dbReference>
<dbReference type="InterPro" id="IPR018163">
    <property type="entry name" value="Thr/Ala-tRNA-synth_IIc_edit"/>
</dbReference>
<dbReference type="FunFam" id="3.30.980.10:FF:000005">
    <property type="entry name" value="Threonyl-tRNA synthetase, mitochondrial"/>
    <property type="match status" value="1"/>
</dbReference>
<evidence type="ECO:0000256" key="4">
    <source>
        <dbReference type="ARBA" id="ARBA00022598"/>
    </source>
</evidence>
<dbReference type="SUPFAM" id="SSF52954">
    <property type="entry name" value="Class II aaRS ABD-related"/>
    <property type="match status" value="1"/>
</dbReference>
<dbReference type="CDD" id="cd00771">
    <property type="entry name" value="ThrRS_core"/>
    <property type="match status" value="1"/>
</dbReference>
<dbReference type="PROSITE" id="PS51880">
    <property type="entry name" value="TGS"/>
    <property type="match status" value="1"/>
</dbReference>
<dbReference type="GO" id="GO:0005737">
    <property type="term" value="C:cytoplasm"/>
    <property type="evidence" value="ECO:0007669"/>
    <property type="project" value="UniProtKB-SubCell"/>
</dbReference>
<dbReference type="GO" id="GO:0000049">
    <property type="term" value="F:tRNA binding"/>
    <property type="evidence" value="ECO:0007669"/>
    <property type="project" value="UniProtKB-KW"/>
</dbReference>
<evidence type="ECO:0000256" key="10">
    <source>
        <dbReference type="ARBA" id="ARBA00022917"/>
    </source>
</evidence>
<dbReference type="SUPFAM" id="SSF55681">
    <property type="entry name" value="Class II aaRS and biotin synthetases"/>
    <property type="match status" value="1"/>
</dbReference>
<dbReference type="PANTHER" id="PTHR11451:SF44">
    <property type="entry name" value="THREONINE--TRNA LIGASE, CHLOROPLASTIC_MITOCHONDRIAL 2"/>
    <property type="match status" value="1"/>
</dbReference>
<dbReference type="InterPro" id="IPR006195">
    <property type="entry name" value="aa-tRNA-synth_II"/>
</dbReference>
<keyword evidence="17" id="KW-1185">Reference proteome</keyword>
<dbReference type="EC" id="6.1.1.3" evidence="13"/>
<evidence type="ECO:0000256" key="3">
    <source>
        <dbReference type="ARBA" id="ARBA00022555"/>
    </source>
</evidence>
<reference evidence="17" key="1">
    <citation type="journal article" date="2018" name="Science">
        <title>A primordial and reversible TCA cycle in a facultatively chemolithoautotrophic thermophile.</title>
        <authorList>
            <person name="Nunoura T."/>
            <person name="Chikaraishi Y."/>
            <person name="Izaki R."/>
            <person name="Suwa T."/>
            <person name="Sato T."/>
            <person name="Harada T."/>
            <person name="Mori K."/>
            <person name="Kato Y."/>
            <person name="Miyazaki M."/>
            <person name="Shimamura S."/>
            <person name="Yanagawa K."/>
            <person name="Shuto A."/>
            <person name="Ohkouchi N."/>
            <person name="Fujita N."/>
            <person name="Takaki Y."/>
            <person name="Atomi H."/>
            <person name="Takai K."/>
        </authorList>
    </citation>
    <scope>NUCLEOTIDE SEQUENCE [LARGE SCALE GENOMIC DNA]</scope>
    <source>
        <strain evidence="17">DSM 17441 / JCM 13301 / NBRC 103674 / ABI70S6</strain>
    </source>
</reference>
<dbReference type="Pfam" id="PF00587">
    <property type="entry name" value="tRNA-synt_2b"/>
    <property type="match status" value="1"/>
</dbReference>
<dbReference type="GO" id="GO:0046872">
    <property type="term" value="F:metal ion binding"/>
    <property type="evidence" value="ECO:0007669"/>
    <property type="project" value="UniProtKB-KW"/>
</dbReference>
<dbReference type="Proteomes" id="UP000063234">
    <property type="component" value="Chromosome"/>
</dbReference>
<organism evidence="16 17">
    <name type="scientific">Thermosulfidibacter takaii (strain DSM 17441 / JCM 13301 / NBRC 103674 / ABI70S6)</name>
    <dbReference type="NCBI Taxonomy" id="1298851"/>
    <lineage>
        <taxon>Bacteria</taxon>
        <taxon>Pseudomonadati</taxon>
        <taxon>Thermosulfidibacterota</taxon>
        <taxon>Thermosulfidibacteria</taxon>
        <taxon>Thermosulfidibacterales</taxon>
        <taxon>Thermosulfidibacteraceae</taxon>
    </lineage>
</organism>
<evidence type="ECO:0000256" key="7">
    <source>
        <dbReference type="ARBA" id="ARBA00022833"/>
    </source>
</evidence>
<evidence type="ECO:0000259" key="14">
    <source>
        <dbReference type="PROSITE" id="PS50862"/>
    </source>
</evidence>
<dbReference type="InterPro" id="IPR012675">
    <property type="entry name" value="Beta-grasp_dom_sf"/>
</dbReference>
<dbReference type="AlphaFoldDB" id="A0A0S3QUU1"/>
<evidence type="ECO:0000256" key="6">
    <source>
        <dbReference type="ARBA" id="ARBA00022741"/>
    </source>
</evidence>
<dbReference type="GO" id="GO:0004829">
    <property type="term" value="F:threonine-tRNA ligase activity"/>
    <property type="evidence" value="ECO:0007669"/>
    <property type="project" value="UniProtKB-UniRule"/>
</dbReference>
<dbReference type="GO" id="GO:0006435">
    <property type="term" value="P:threonyl-tRNA aminoacylation"/>
    <property type="evidence" value="ECO:0007669"/>
    <property type="project" value="UniProtKB-UniRule"/>
</dbReference>
<evidence type="ECO:0000259" key="15">
    <source>
        <dbReference type="PROSITE" id="PS51880"/>
    </source>
</evidence>
<evidence type="ECO:0000256" key="11">
    <source>
        <dbReference type="ARBA" id="ARBA00023146"/>
    </source>
</evidence>
<keyword evidence="2 13" id="KW-0963">Cytoplasm</keyword>
<dbReference type="GO" id="GO:0005524">
    <property type="term" value="F:ATP binding"/>
    <property type="evidence" value="ECO:0007669"/>
    <property type="project" value="UniProtKB-UniRule"/>
</dbReference>
<keyword evidence="4 13" id="KW-0436">Ligase</keyword>
<dbReference type="InterPro" id="IPR036621">
    <property type="entry name" value="Anticodon-bd_dom_sf"/>
</dbReference>
<feature type="binding site" evidence="13">
    <location>
        <position position="334"/>
    </location>
    <ligand>
        <name>Zn(2+)</name>
        <dbReference type="ChEBI" id="CHEBI:29105"/>
        <note>catalytic</note>
    </ligand>
</feature>
<dbReference type="OrthoDB" id="9802304at2"/>
<comment type="subcellular location">
    <subcellularLocation>
        <location evidence="13">Cytoplasm</location>
    </subcellularLocation>
</comment>
<dbReference type="InterPro" id="IPR002314">
    <property type="entry name" value="aa-tRNA-synt_IIb"/>
</dbReference>
<dbReference type="SUPFAM" id="SSF81271">
    <property type="entry name" value="TGS-like"/>
    <property type="match status" value="1"/>
</dbReference>
<dbReference type="Pfam" id="PF03129">
    <property type="entry name" value="HGTP_anticodon"/>
    <property type="match status" value="1"/>
</dbReference>
<dbReference type="FunFam" id="3.30.54.20:FF:000002">
    <property type="entry name" value="Threonine--tRNA ligase"/>
    <property type="match status" value="1"/>
</dbReference>
<protein>
    <recommendedName>
        <fullName evidence="13">Threonine--tRNA ligase</fullName>
        <ecNumber evidence="13">6.1.1.3</ecNumber>
    </recommendedName>
    <alternativeName>
        <fullName evidence="13">Threonyl-tRNA synthetase</fullName>
        <shortName evidence="13">ThrRS</shortName>
    </alternativeName>
</protein>
<comment type="subunit">
    <text evidence="13">Homodimer.</text>
</comment>
<evidence type="ECO:0000256" key="8">
    <source>
        <dbReference type="ARBA" id="ARBA00022840"/>
    </source>
</evidence>
<dbReference type="KEGG" id="ttk:TST_1296"/>
<dbReference type="InterPro" id="IPR004095">
    <property type="entry name" value="TGS"/>
</dbReference>
<feature type="binding site" evidence="13">
    <location>
        <position position="511"/>
    </location>
    <ligand>
        <name>Zn(2+)</name>
        <dbReference type="ChEBI" id="CHEBI:29105"/>
        <note>catalytic</note>
    </ligand>
</feature>
<dbReference type="FunFam" id="3.30.930.10:FF:000002">
    <property type="entry name" value="Threonine--tRNA ligase"/>
    <property type="match status" value="1"/>
</dbReference>
<comment type="similarity">
    <text evidence="1 13">Belongs to the class-II aminoacyl-tRNA synthetase family.</text>
</comment>
<dbReference type="HAMAP" id="MF_00184">
    <property type="entry name" value="Thr_tRNA_synth"/>
    <property type="match status" value="1"/>
</dbReference>
<evidence type="ECO:0000256" key="1">
    <source>
        <dbReference type="ARBA" id="ARBA00008226"/>
    </source>
</evidence>
<keyword evidence="7 13" id="KW-0862">Zinc</keyword>
<dbReference type="PANTHER" id="PTHR11451">
    <property type="entry name" value="THREONINE-TRNA LIGASE"/>
    <property type="match status" value="1"/>
</dbReference>
<dbReference type="InterPro" id="IPR045864">
    <property type="entry name" value="aa-tRNA-synth_II/BPL/LPL"/>
</dbReference>
<evidence type="ECO:0000313" key="17">
    <source>
        <dbReference type="Proteomes" id="UP000063234"/>
    </source>
</evidence>
<dbReference type="Pfam" id="PF02824">
    <property type="entry name" value="TGS"/>
    <property type="match status" value="1"/>
</dbReference>
<feature type="domain" description="TGS" evidence="15">
    <location>
        <begin position="1"/>
        <end position="61"/>
    </location>
</feature>
<dbReference type="PROSITE" id="PS50862">
    <property type="entry name" value="AA_TRNA_LIGASE_II"/>
    <property type="match status" value="1"/>
</dbReference>
<dbReference type="InterPro" id="IPR002320">
    <property type="entry name" value="Thr-tRNA-ligase_IIa"/>
</dbReference>
<dbReference type="EMBL" id="AP013035">
    <property type="protein sequence ID" value="BAT72083.1"/>
    <property type="molecule type" value="Genomic_DNA"/>
</dbReference>
<evidence type="ECO:0000256" key="9">
    <source>
        <dbReference type="ARBA" id="ARBA00022884"/>
    </source>
</evidence>
<dbReference type="Gene3D" id="3.30.54.20">
    <property type="match status" value="1"/>
</dbReference>
<dbReference type="NCBIfam" id="TIGR00418">
    <property type="entry name" value="thrS"/>
    <property type="match status" value="1"/>
</dbReference>
<dbReference type="SUPFAM" id="SSF55186">
    <property type="entry name" value="ThrRS/AlaRS common domain"/>
    <property type="match status" value="1"/>
</dbReference>
<keyword evidence="3 13" id="KW-0820">tRNA-binding</keyword>
<name>A0A0S3QUU1_THET7</name>
<dbReference type="SMART" id="SM00863">
    <property type="entry name" value="tRNA_SAD"/>
    <property type="match status" value="1"/>
</dbReference>
<dbReference type="CDD" id="cd01667">
    <property type="entry name" value="TGS_ThrRS"/>
    <property type="match status" value="1"/>
</dbReference>
<dbReference type="FunFam" id="3.40.50.800:FF:000001">
    <property type="entry name" value="Threonine--tRNA ligase"/>
    <property type="match status" value="1"/>
</dbReference>
<dbReference type="InterPro" id="IPR047246">
    <property type="entry name" value="ThrRS_anticodon"/>
</dbReference>
<dbReference type="Gene3D" id="3.10.20.30">
    <property type="match status" value="1"/>
</dbReference>
<dbReference type="InterPro" id="IPR033728">
    <property type="entry name" value="ThrRS_core"/>
</dbReference>
<dbReference type="Pfam" id="PF07973">
    <property type="entry name" value="tRNA_SAD"/>
    <property type="match status" value="1"/>
</dbReference>
<proteinExistence type="inferred from homology"/>
<feature type="domain" description="Aminoacyl-transfer RNA synthetases class-II family profile" evidence="14">
    <location>
        <begin position="241"/>
        <end position="534"/>
    </location>
</feature>